<dbReference type="PANTHER" id="PTHR46844">
    <property type="entry name" value="SLR5058 PROTEIN"/>
    <property type="match status" value="1"/>
</dbReference>
<accession>A0A8B7ZPX3</accession>
<dbReference type="SUPFAM" id="SSF52540">
    <property type="entry name" value="P-loop containing nucleoside triphosphate hydrolases"/>
    <property type="match status" value="1"/>
</dbReference>
<sequence length="259" mass="29145">MADQPTQVPATAARPSDCVSKSSEESTSTAAEKTSLAKHYSSLESIEQHRRVIERCAEALRTTYKSTGSYVPMIPWVDDDSKHIDEIYSGLMLETEEGLTDSERRSRVLETYGEIFEVKTKNGDPIHIAILKGEPGRGKSTLVKKMAYDWAVYIRVLQKYKLVFVLKMHALEQGCDVIDAISDQLLPWLTSSDRRVLDLYIQDSSDKVLFLMDGFDELMTSALCESSFGSVFHVLHRKKYTGCSVVVTTRPSHYANLYG</sequence>
<name>A0A8B7ZPX3_ACAPL</name>
<evidence type="ECO:0000259" key="2">
    <source>
        <dbReference type="PROSITE" id="PS50837"/>
    </source>
</evidence>
<proteinExistence type="predicted"/>
<feature type="domain" description="NACHT" evidence="2">
    <location>
        <begin position="127"/>
        <end position="252"/>
    </location>
</feature>
<dbReference type="PANTHER" id="PTHR46844:SF1">
    <property type="entry name" value="SLR5058 PROTEIN"/>
    <property type="match status" value="1"/>
</dbReference>
<dbReference type="AlphaFoldDB" id="A0A8B7ZPX3"/>
<dbReference type="InterPro" id="IPR027417">
    <property type="entry name" value="P-loop_NTPase"/>
</dbReference>
<organism evidence="3 4">
    <name type="scientific">Acanthaster planci</name>
    <name type="common">Crown-of-thorns starfish</name>
    <dbReference type="NCBI Taxonomy" id="133434"/>
    <lineage>
        <taxon>Eukaryota</taxon>
        <taxon>Metazoa</taxon>
        <taxon>Echinodermata</taxon>
        <taxon>Eleutherozoa</taxon>
        <taxon>Asterozoa</taxon>
        <taxon>Asteroidea</taxon>
        <taxon>Valvatacea</taxon>
        <taxon>Valvatida</taxon>
        <taxon>Acanthasteridae</taxon>
        <taxon>Acanthaster</taxon>
    </lineage>
</organism>
<evidence type="ECO:0000256" key="1">
    <source>
        <dbReference type="SAM" id="MobiDB-lite"/>
    </source>
</evidence>
<evidence type="ECO:0000313" key="4">
    <source>
        <dbReference type="RefSeq" id="XP_022106955.1"/>
    </source>
</evidence>
<dbReference type="Gene3D" id="3.40.50.300">
    <property type="entry name" value="P-loop containing nucleotide triphosphate hydrolases"/>
    <property type="match status" value="1"/>
</dbReference>
<dbReference type="Pfam" id="PF05729">
    <property type="entry name" value="NACHT"/>
    <property type="match status" value="1"/>
</dbReference>
<protein>
    <submittedName>
        <fullName evidence="4">NACHT, LRR and PYD domains-containing protein 3-like</fullName>
    </submittedName>
</protein>
<dbReference type="KEGG" id="aplc:110988047"/>
<feature type="compositionally biased region" description="Low complexity" evidence="1">
    <location>
        <begin position="25"/>
        <end position="34"/>
    </location>
</feature>
<dbReference type="Proteomes" id="UP000694845">
    <property type="component" value="Unplaced"/>
</dbReference>
<dbReference type="OMA" id="HIDEIYS"/>
<reference evidence="4" key="1">
    <citation type="submission" date="2025-08" db="UniProtKB">
        <authorList>
            <consortium name="RefSeq"/>
        </authorList>
    </citation>
    <scope>IDENTIFICATION</scope>
</reference>
<dbReference type="RefSeq" id="XP_022106955.1">
    <property type="nucleotide sequence ID" value="XM_022251263.1"/>
</dbReference>
<gene>
    <name evidence="4" type="primary">LOC110988047</name>
</gene>
<dbReference type="InterPro" id="IPR007111">
    <property type="entry name" value="NACHT_NTPase"/>
</dbReference>
<feature type="region of interest" description="Disordered" evidence="1">
    <location>
        <begin position="1"/>
        <end position="34"/>
    </location>
</feature>
<dbReference type="OrthoDB" id="120976at2759"/>
<keyword evidence="3" id="KW-1185">Reference proteome</keyword>
<dbReference type="GeneID" id="110988047"/>
<dbReference type="PROSITE" id="PS50837">
    <property type="entry name" value="NACHT"/>
    <property type="match status" value="1"/>
</dbReference>
<evidence type="ECO:0000313" key="3">
    <source>
        <dbReference type="Proteomes" id="UP000694845"/>
    </source>
</evidence>